<dbReference type="EMBL" id="JAUKVY010000002">
    <property type="protein sequence ID" value="MDO1531288.1"/>
    <property type="molecule type" value="Genomic_DNA"/>
</dbReference>
<organism evidence="9 10">
    <name type="scientific">Variovorax ginsengisoli</name>
    <dbReference type="NCBI Taxonomy" id="363844"/>
    <lineage>
        <taxon>Bacteria</taxon>
        <taxon>Pseudomonadati</taxon>
        <taxon>Pseudomonadota</taxon>
        <taxon>Betaproteobacteria</taxon>
        <taxon>Burkholderiales</taxon>
        <taxon>Comamonadaceae</taxon>
        <taxon>Variovorax</taxon>
    </lineage>
</organism>
<keyword evidence="3" id="KW-0489">Methyltransferase</keyword>
<dbReference type="InterPro" id="IPR003616">
    <property type="entry name" value="Post-SET_dom"/>
</dbReference>
<gene>
    <name evidence="9" type="ORF">Q2T77_03225</name>
</gene>
<reference evidence="9" key="1">
    <citation type="submission" date="2023-06" db="EMBL/GenBank/DDBJ databases">
        <authorList>
            <person name="Jiang Y."/>
            <person name="Liu Q."/>
        </authorList>
    </citation>
    <scope>NUCLEOTIDE SEQUENCE</scope>
    <source>
        <strain evidence="9">CGMCC 1.12090</strain>
    </source>
</reference>
<feature type="domain" description="SET" evidence="7">
    <location>
        <begin position="11"/>
        <end position="123"/>
    </location>
</feature>
<dbReference type="Pfam" id="PF00856">
    <property type="entry name" value="SET"/>
    <property type="match status" value="1"/>
</dbReference>
<evidence type="ECO:0000313" key="10">
    <source>
        <dbReference type="Proteomes" id="UP001169027"/>
    </source>
</evidence>
<dbReference type="InterPro" id="IPR046341">
    <property type="entry name" value="SET_dom_sf"/>
</dbReference>
<keyword evidence="2" id="KW-0158">Chromosome</keyword>
<feature type="compositionally biased region" description="Basic residues" evidence="6">
    <location>
        <begin position="162"/>
        <end position="173"/>
    </location>
</feature>
<evidence type="ECO:0000259" key="8">
    <source>
        <dbReference type="PROSITE" id="PS50868"/>
    </source>
</evidence>
<evidence type="ECO:0000256" key="2">
    <source>
        <dbReference type="ARBA" id="ARBA00022454"/>
    </source>
</evidence>
<evidence type="ECO:0000256" key="4">
    <source>
        <dbReference type="ARBA" id="ARBA00022679"/>
    </source>
</evidence>
<dbReference type="Gene3D" id="2.170.270.10">
    <property type="entry name" value="SET domain"/>
    <property type="match status" value="1"/>
</dbReference>
<evidence type="ECO:0000256" key="1">
    <source>
        <dbReference type="ARBA" id="ARBA00004286"/>
    </source>
</evidence>
<evidence type="ECO:0000313" key="9">
    <source>
        <dbReference type="EMBL" id="MDO1531288.1"/>
    </source>
</evidence>
<name>A0ABT8RYE2_9BURK</name>
<sequence>MPSKSPISGGRRIQTRRSGVHGNGVFAVQDIAEGETLIEYKGEVISWKEALRRHPHDPTQPQHTFYFHVDDDRVIDGNVDGNASRWINHSCEPNCEADEQNGRVFIKALRNIAAGEELNYDYGLIIDEPYTKKLLSEFPCWCGSADCRGTLLAPKDDDEGKKKKKKKKARKAEKKAEKQADKKSAKADKKKNAKAEKAEKSDKR</sequence>
<evidence type="ECO:0000259" key="7">
    <source>
        <dbReference type="PROSITE" id="PS50280"/>
    </source>
</evidence>
<evidence type="ECO:0000256" key="5">
    <source>
        <dbReference type="ARBA" id="ARBA00022691"/>
    </source>
</evidence>
<dbReference type="InterPro" id="IPR050777">
    <property type="entry name" value="SET2_Histone-Lys_MeTrsfase"/>
</dbReference>
<evidence type="ECO:0000256" key="6">
    <source>
        <dbReference type="SAM" id="MobiDB-lite"/>
    </source>
</evidence>
<keyword evidence="4" id="KW-0808">Transferase</keyword>
<dbReference type="InterPro" id="IPR001214">
    <property type="entry name" value="SET_dom"/>
</dbReference>
<dbReference type="PROSITE" id="PS50280">
    <property type="entry name" value="SET"/>
    <property type="match status" value="1"/>
</dbReference>
<proteinExistence type="predicted"/>
<dbReference type="SUPFAM" id="SSF82199">
    <property type="entry name" value="SET domain"/>
    <property type="match status" value="1"/>
</dbReference>
<comment type="caution">
    <text evidence="9">The sequence shown here is derived from an EMBL/GenBank/DDBJ whole genome shotgun (WGS) entry which is preliminary data.</text>
</comment>
<evidence type="ECO:0000256" key="3">
    <source>
        <dbReference type="ARBA" id="ARBA00022603"/>
    </source>
</evidence>
<dbReference type="PANTHER" id="PTHR22884">
    <property type="entry name" value="SET DOMAIN PROTEINS"/>
    <property type="match status" value="1"/>
</dbReference>
<dbReference type="Proteomes" id="UP001169027">
    <property type="component" value="Unassembled WGS sequence"/>
</dbReference>
<feature type="region of interest" description="Disordered" evidence="6">
    <location>
        <begin position="153"/>
        <end position="204"/>
    </location>
</feature>
<comment type="subcellular location">
    <subcellularLocation>
        <location evidence="1">Chromosome</location>
    </subcellularLocation>
</comment>
<keyword evidence="10" id="KW-1185">Reference proteome</keyword>
<protein>
    <submittedName>
        <fullName evidence="9">SET domain-containing protein-lysine N-methyltransferase</fullName>
    </submittedName>
</protein>
<dbReference type="SMART" id="SM00317">
    <property type="entry name" value="SET"/>
    <property type="match status" value="1"/>
</dbReference>
<dbReference type="PROSITE" id="PS50868">
    <property type="entry name" value="POST_SET"/>
    <property type="match status" value="1"/>
</dbReference>
<keyword evidence="5" id="KW-0949">S-adenosyl-L-methionine</keyword>
<feature type="compositionally biased region" description="Basic and acidic residues" evidence="6">
    <location>
        <begin position="174"/>
        <end position="187"/>
    </location>
</feature>
<dbReference type="RefSeq" id="WP_301803678.1">
    <property type="nucleotide sequence ID" value="NZ_JAUJZH010000002.1"/>
</dbReference>
<accession>A0ABT8RYE2</accession>
<feature type="domain" description="Post-SET" evidence="8">
    <location>
        <begin position="136"/>
        <end position="152"/>
    </location>
</feature>
<feature type="compositionally biased region" description="Basic and acidic residues" evidence="6">
    <location>
        <begin position="193"/>
        <end position="204"/>
    </location>
</feature>